<accession>A0A7S4WJU8</accession>
<keyword evidence="3 8" id="KW-0812">Transmembrane</keyword>
<dbReference type="SUPFAM" id="SSF52540">
    <property type="entry name" value="P-loop containing nucleoside triphosphate hydrolases"/>
    <property type="match status" value="1"/>
</dbReference>
<reference evidence="10" key="1">
    <citation type="submission" date="2021-01" db="EMBL/GenBank/DDBJ databases">
        <authorList>
            <person name="Corre E."/>
            <person name="Pelletier E."/>
            <person name="Niang G."/>
            <person name="Scheremetjew M."/>
            <person name="Finn R."/>
            <person name="Kale V."/>
            <person name="Holt S."/>
            <person name="Cochrane G."/>
            <person name="Meng A."/>
            <person name="Brown T."/>
            <person name="Cohen L."/>
        </authorList>
    </citation>
    <scope>NUCLEOTIDE SEQUENCE</scope>
    <source>
        <strain evidence="10">GSO104</strain>
    </source>
</reference>
<feature type="transmembrane region" description="Helical" evidence="8">
    <location>
        <begin position="40"/>
        <end position="57"/>
    </location>
</feature>
<dbReference type="InterPro" id="IPR003439">
    <property type="entry name" value="ABC_transporter-like_ATP-bd"/>
</dbReference>
<keyword evidence="4" id="KW-0547">Nucleotide-binding</keyword>
<feature type="transmembrane region" description="Helical" evidence="8">
    <location>
        <begin position="64"/>
        <end position="87"/>
    </location>
</feature>
<evidence type="ECO:0000256" key="1">
    <source>
        <dbReference type="ARBA" id="ARBA00004141"/>
    </source>
</evidence>
<protein>
    <recommendedName>
        <fullName evidence="9">ABC transporter domain-containing protein</fullName>
    </recommendedName>
</protein>
<feature type="domain" description="ABC transporter" evidence="9">
    <location>
        <begin position="405"/>
        <end position="654"/>
    </location>
</feature>
<evidence type="ECO:0000256" key="6">
    <source>
        <dbReference type="ARBA" id="ARBA00022989"/>
    </source>
</evidence>
<evidence type="ECO:0000256" key="2">
    <source>
        <dbReference type="ARBA" id="ARBA00005268"/>
    </source>
</evidence>
<gene>
    <name evidence="10" type="ORF">DBRI00130_LOCUS43904</name>
</gene>
<dbReference type="GO" id="GO:0005524">
    <property type="term" value="F:ATP binding"/>
    <property type="evidence" value="ECO:0007669"/>
    <property type="project" value="UniProtKB-KW"/>
</dbReference>
<keyword evidence="7 8" id="KW-0472">Membrane</keyword>
<comment type="subcellular location">
    <subcellularLocation>
        <location evidence="1">Membrane</location>
        <topology evidence="1">Multi-pass membrane protein</topology>
    </subcellularLocation>
</comment>
<dbReference type="Pfam" id="PF03649">
    <property type="entry name" value="UPF0014"/>
    <property type="match status" value="1"/>
</dbReference>
<dbReference type="Pfam" id="PF00005">
    <property type="entry name" value="ABC_tran"/>
    <property type="match status" value="1"/>
</dbReference>
<dbReference type="PANTHER" id="PTHR30028">
    <property type="entry name" value="UPF0014 INNER MEMBRANE PROTEIN YBBM-RELATED"/>
    <property type="match status" value="1"/>
</dbReference>
<feature type="transmembrane region" description="Helical" evidence="8">
    <location>
        <begin position="254"/>
        <end position="276"/>
    </location>
</feature>
<dbReference type="Gene3D" id="3.40.50.300">
    <property type="entry name" value="P-loop containing nucleotide triphosphate hydrolases"/>
    <property type="match status" value="1"/>
</dbReference>
<feature type="transmembrane region" description="Helical" evidence="8">
    <location>
        <begin position="125"/>
        <end position="145"/>
    </location>
</feature>
<feature type="transmembrane region" description="Helical" evidence="8">
    <location>
        <begin position="157"/>
        <end position="181"/>
    </location>
</feature>
<comment type="similarity">
    <text evidence="2">Belongs to the UPF0014 family.</text>
</comment>
<dbReference type="PROSITE" id="PS50893">
    <property type="entry name" value="ABC_TRANSPORTER_2"/>
    <property type="match status" value="1"/>
</dbReference>
<evidence type="ECO:0000256" key="4">
    <source>
        <dbReference type="ARBA" id="ARBA00022741"/>
    </source>
</evidence>
<evidence type="ECO:0000256" key="7">
    <source>
        <dbReference type="ARBA" id="ARBA00023136"/>
    </source>
</evidence>
<dbReference type="InterPro" id="IPR027417">
    <property type="entry name" value="P-loop_NTPase"/>
</dbReference>
<dbReference type="AlphaFoldDB" id="A0A7S4WJU8"/>
<keyword evidence="5" id="KW-0067">ATP-binding</keyword>
<feature type="transmembrane region" description="Helical" evidence="8">
    <location>
        <begin position="93"/>
        <end position="113"/>
    </location>
</feature>
<dbReference type="GO" id="GO:0016887">
    <property type="term" value="F:ATP hydrolysis activity"/>
    <property type="evidence" value="ECO:0007669"/>
    <property type="project" value="InterPro"/>
</dbReference>
<dbReference type="EMBL" id="HBNS01060933">
    <property type="protein sequence ID" value="CAE4668408.1"/>
    <property type="molecule type" value="Transcribed_RNA"/>
</dbReference>
<evidence type="ECO:0000256" key="3">
    <source>
        <dbReference type="ARBA" id="ARBA00022692"/>
    </source>
</evidence>
<dbReference type="PANTHER" id="PTHR30028:SF0">
    <property type="entry name" value="PROTEIN ALUMINUM SENSITIVE 3"/>
    <property type="match status" value="1"/>
</dbReference>
<dbReference type="InterPro" id="IPR017871">
    <property type="entry name" value="ABC_transporter-like_CS"/>
</dbReference>
<proteinExistence type="inferred from homology"/>
<dbReference type="PROSITE" id="PS00211">
    <property type="entry name" value="ABC_TRANSPORTER_1"/>
    <property type="match status" value="1"/>
</dbReference>
<organism evidence="10">
    <name type="scientific">Ditylum brightwellii</name>
    <dbReference type="NCBI Taxonomy" id="49249"/>
    <lineage>
        <taxon>Eukaryota</taxon>
        <taxon>Sar</taxon>
        <taxon>Stramenopiles</taxon>
        <taxon>Ochrophyta</taxon>
        <taxon>Bacillariophyta</taxon>
        <taxon>Mediophyceae</taxon>
        <taxon>Lithodesmiophycidae</taxon>
        <taxon>Lithodesmiales</taxon>
        <taxon>Lithodesmiaceae</taxon>
        <taxon>Ditylum</taxon>
    </lineage>
</organism>
<dbReference type="GO" id="GO:0005886">
    <property type="term" value="C:plasma membrane"/>
    <property type="evidence" value="ECO:0007669"/>
    <property type="project" value="TreeGrafter"/>
</dbReference>
<dbReference type="SMART" id="SM00382">
    <property type="entry name" value="AAA"/>
    <property type="match status" value="1"/>
</dbReference>
<evidence type="ECO:0000313" key="10">
    <source>
        <dbReference type="EMBL" id="CAE4668408.1"/>
    </source>
</evidence>
<dbReference type="InterPro" id="IPR005226">
    <property type="entry name" value="UPF0014_fam"/>
</dbReference>
<keyword evidence="6 8" id="KW-1133">Transmembrane helix</keyword>
<evidence type="ECO:0000259" key="9">
    <source>
        <dbReference type="PROSITE" id="PS50893"/>
    </source>
</evidence>
<evidence type="ECO:0000256" key="5">
    <source>
        <dbReference type="ARBA" id="ARBA00022840"/>
    </source>
</evidence>
<sequence length="655" mass="72183">MGFLEEIRNSTMIFLHGIEKQNLGGELQTDGLIDISQTQLIFSTLPLVFLAMLSWYVDLELTSPIIVGCIRTFVQLSILGLILNPIFGWGVTYWWVVIGYVFFMVVLASNEAASRSQYSFPGMNICVLAAMVVSVGIVAIFAFGMVVQANPPWDPQYVIPICGMLLGNCVSGVSVALDIALTNLVEQRREVELLLSFGASIYEASFRLMKDAVRSGTMPQLNSMAIIGLVSIPGMMTGQILGGAPVTAAARYQILIMYFIGFCAFSNIFAVVFIAIRAGFDTKTHSLQTDHFVKRGKKKKQCPTQLADCLAYPFSCCCPGKVENDYDKRFVNDPSVNKGELEPLNESNSSSTKIRLYTLHNPSSSDHPLPETNSLHAALEIRGVSRSVPLDKGNSRILRKSSSLVSTSSSSSSLVTPQRTKTLFNNLNVNIKEGEIVAVSGPSGAGKSQLLRIIAGLTPPDDQTELNTGGEVLLHGRTTRYNNKRKGNLFYDMTTWRQKVRYVTQYKVDIPGTPRDFMNQIAALHSWKQEHRHPVSGLGEEGENAHYLHSTPNLQQLENTTMKLLKDWGIESPSIALDAEWTSLSGGESQRVILALSLSSRPAVLLLDESTSGLDLTTKMKVEETILTYANLYGMIVLMSTHDEEQIERIMSREG</sequence>
<name>A0A7S4WJU8_9STRA</name>
<dbReference type="InterPro" id="IPR003593">
    <property type="entry name" value="AAA+_ATPase"/>
</dbReference>
<evidence type="ECO:0000256" key="8">
    <source>
        <dbReference type="SAM" id="Phobius"/>
    </source>
</evidence>